<evidence type="ECO:0000256" key="8">
    <source>
        <dbReference type="SAM" id="MobiDB-lite"/>
    </source>
</evidence>
<dbReference type="PANTHER" id="PTHR14009:SF1">
    <property type="entry name" value="MITOCHONDRIAL PROTON_CALCIUM EXCHANGER PROTEIN"/>
    <property type="match status" value="1"/>
</dbReference>
<proteinExistence type="predicted"/>
<dbReference type="GO" id="GO:0043022">
    <property type="term" value="F:ribosome binding"/>
    <property type="evidence" value="ECO:0007669"/>
    <property type="project" value="InterPro"/>
</dbReference>
<keyword evidence="6" id="KW-0472">Membrane</keyword>
<evidence type="ECO:0000256" key="1">
    <source>
        <dbReference type="ARBA" id="ARBA00004434"/>
    </source>
</evidence>
<evidence type="ECO:0000256" key="7">
    <source>
        <dbReference type="PROSITE-ProRule" id="PRU01094"/>
    </source>
</evidence>
<keyword evidence="4" id="KW-1133">Transmembrane helix</keyword>
<dbReference type="EMBL" id="CP119878">
    <property type="protein sequence ID" value="WFD34414.1"/>
    <property type="molecule type" value="Genomic_DNA"/>
</dbReference>
<dbReference type="AlphaFoldDB" id="A0AAF0ETJ8"/>
<evidence type="ECO:0000256" key="5">
    <source>
        <dbReference type="ARBA" id="ARBA00023128"/>
    </source>
</evidence>
<dbReference type="InterPro" id="IPR044202">
    <property type="entry name" value="LETM1/MDM38-like"/>
</dbReference>
<dbReference type="Proteomes" id="UP001219933">
    <property type="component" value="Chromosome 2"/>
</dbReference>
<keyword evidence="11" id="KW-1185">Reference proteome</keyword>
<evidence type="ECO:0000313" key="10">
    <source>
        <dbReference type="EMBL" id="WFD34414.1"/>
    </source>
</evidence>
<keyword evidence="2" id="KW-0812">Transmembrane</keyword>
<keyword evidence="3" id="KW-0999">Mitochondrion inner membrane</keyword>
<name>A0AAF0ETJ8_9BASI</name>
<comment type="subcellular location">
    <subcellularLocation>
        <location evidence="1">Mitochondrion inner membrane</location>
        <topology evidence="1">Single-pass membrane protein</topology>
    </subcellularLocation>
</comment>
<evidence type="ECO:0000259" key="9">
    <source>
        <dbReference type="PROSITE" id="PS51758"/>
    </source>
</evidence>
<feature type="compositionally biased region" description="Basic and acidic residues" evidence="8">
    <location>
        <begin position="42"/>
        <end position="64"/>
    </location>
</feature>
<dbReference type="GO" id="GO:0005743">
    <property type="term" value="C:mitochondrial inner membrane"/>
    <property type="evidence" value="ECO:0007669"/>
    <property type="project" value="UniProtKB-SubCell"/>
</dbReference>
<reference evidence="10" key="1">
    <citation type="submission" date="2023-03" db="EMBL/GenBank/DDBJ databases">
        <title>Mating type loci evolution in Malassezia.</title>
        <authorList>
            <person name="Coelho M.A."/>
        </authorList>
    </citation>
    <scope>NUCLEOTIDE SEQUENCE</scope>
    <source>
        <strain evidence="10">CBS 11721</strain>
    </source>
</reference>
<dbReference type="Pfam" id="PF07766">
    <property type="entry name" value="LETM1_RBD"/>
    <property type="match status" value="1"/>
</dbReference>
<gene>
    <name evidence="10" type="ORF">MCUN1_001255</name>
</gene>
<keyword evidence="5 7" id="KW-0496">Mitochondrion</keyword>
<accession>A0AAF0ETJ8</accession>
<feature type="domain" description="Letm1 RBD" evidence="9">
    <location>
        <begin position="153"/>
        <end position="369"/>
    </location>
</feature>
<evidence type="ECO:0000256" key="2">
    <source>
        <dbReference type="ARBA" id="ARBA00022692"/>
    </source>
</evidence>
<evidence type="ECO:0000256" key="3">
    <source>
        <dbReference type="ARBA" id="ARBA00022792"/>
    </source>
</evidence>
<organism evidence="10 11">
    <name type="scientific">Malassezia cuniculi</name>
    <dbReference type="NCBI Taxonomy" id="948313"/>
    <lineage>
        <taxon>Eukaryota</taxon>
        <taxon>Fungi</taxon>
        <taxon>Dikarya</taxon>
        <taxon>Basidiomycota</taxon>
        <taxon>Ustilaginomycotina</taxon>
        <taxon>Malasseziomycetes</taxon>
        <taxon>Malasseziales</taxon>
        <taxon>Malasseziaceae</taxon>
        <taxon>Malassezia</taxon>
    </lineage>
</organism>
<dbReference type="InterPro" id="IPR033122">
    <property type="entry name" value="LETM1-like_RBD"/>
</dbReference>
<sequence>MRAGLAPRVLQMAGRTRCVAIAPHMYTHAYVKPRQLHISRPRLSESRPDDQKSTTAVEKFKPAEPAETAKPTKPLTIRERISNAWSTVKYLFRFYMNGVKQIWRNREIVKKIQEDVKLTGRSLTWEETQLFRTHSSDMRKLPLFLLILVTIEELLPLMVIYTPFLLPSTCILPSQRTSIMKHFEVKRKAAVVELRRHVDEDHDFDVPVIERTDEPDLAGATLAQVAPERVRELAVVYNQSLWGGTALQRRRIARHLAMLRDDDSLLASSEVMRSPEPDVALLEQACTERGIRAVNTEPQKMRDLLGQWLLYTSGRPLTTLSLAFLPVRLSSPVDMVSIQLEREIAEQNRKGIVEQTSTIVKEVVEEEKRIESK</sequence>
<evidence type="ECO:0000256" key="6">
    <source>
        <dbReference type="ARBA" id="ARBA00023136"/>
    </source>
</evidence>
<protein>
    <recommendedName>
        <fullName evidence="9">Letm1 RBD domain-containing protein</fullName>
    </recommendedName>
</protein>
<dbReference type="GO" id="GO:0030003">
    <property type="term" value="P:intracellular monoatomic cation homeostasis"/>
    <property type="evidence" value="ECO:0007669"/>
    <property type="project" value="TreeGrafter"/>
</dbReference>
<dbReference type="PROSITE" id="PS51758">
    <property type="entry name" value="LETM1_RBD"/>
    <property type="match status" value="1"/>
</dbReference>
<feature type="region of interest" description="Disordered" evidence="8">
    <location>
        <begin position="37"/>
        <end position="73"/>
    </location>
</feature>
<evidence type="ECO:0000313" key="11">
    <source>
        <dbReference type="Proteomes" id="UP001219933"/>
    </source>
</evidence>
<evidence type="ECO:0000256" key="4">
    <source>
        <dbReference type="ARBA" id="ARBA00022989"/>
    </source>
</evidence>
<dbReference type="PANTHER" id="PTHR14009">
    <property type="entry name" value="LEUCINE ZIPPER-EF-HAND CONTAINING TRANSMEMBRANE PROTEIN"/>
    <property type="match status" value="1"/>
</dbReference>